<feature type="domain" description="K-box" evidence="1">
    <location>
        <begin position="1"/>
        <end position="59"/>
    </location>
</feature>
<gene>
    <name evidence="2" type="ORF">HKW66_Vig0112490</name>
</gene>
<sequence length="76" mass="8535">MNTTDLEQLENQLEVALKNIRSTKTQFMLDQLDDLHHRETFLVETNNVLRSKIGGDDANVGASSLSMHGFASGWML</sequence>
<protein>
    <submittedName>
        <fullName evidence="2">MADS-box protein</fullName>
    </submittedName>
</protein>
<dbReference type="AlphaFoldDB" id="A0A8T0KWJ1"/>
<dbReference type="InterPro" id="IPR002487">
    <property type="entry name" value="TF_Kbox"/>
</dbReference>
<evidence type="ECO:0000259" key="1">
    <source>
        <dbReference type="PROSITE" id="PS51297"/>
    </source>
</evidence>
<proteinExistence type="predicted"/>
<dbReference type="Pfam" id="PF01486">
    <property type="entry name" value="K-box"/>
    <property type="match status" value="1"/>
</dbReference>
<dbReference type="EMBL" id="JABFOF010000002">
    <property type="protein sequence ID" value="KAG2404327.1"/>
    <property type="molecule type" value="Genomic_DNA"/>
</dbReference>
<name>A0A8T0KWJ1_PHAAN</name>
<evidence type="ECO:0000313" key="2">
    <source>
        <dbReference type="EMBL" id="KAG2404327.1"/>
    </source>
</evidence>
<reference evidence="2 3" key="1">
    <citation type="submission" date="2020-05" db="EMBL/GenBank/DDBJ databases">
        <title>Vigna angularis (adzuki bean) Var. LongXiaoDou No. 4 denovo assembly.</title>
        <authorList>
            <person name="Xiang H."/>
        </authorList>
    </citation>
    <scope>NUCLEOTIDE SEQUENCE [LARGE SCALE GENOMIC DNA]</scope>
    <source>
        <tissue evidence="2">Leaf</tissue>
    </source>
</reference>
<dbReference type="GO" id="GO:0005634">
    <property type="term" value="C:nucleus"/>
    <property type="evidence" value="ECO:0007669"/>
    <property type="project" value="InterPro"/>
</dbReference>
<comment type="caution">
    <text evidence="2">The sequence shown here is derived from an EMBL/GenBank/DDBJ whole genome shotgun (WGS) entry which is preliminary data.</text>
</comment>
<organism evidence="2 3">
    <name type="scientific">Phaseolus angularis</name>
    <name type="common">Azuki bean</name>
    <name type="synonym">Vigna angularis</name>
    <dbReference type="NCBI Taxonomy" id="3914"/>
    <lineage>
        <taxon>Eukaryota</taxon>
        <taxon>Viridiplantae</taxon>
        <taxon>Streptophyta</taxon>
        <taxon>Embryophyta</taxon>
        <taxon>Tracheophyta</taxon>
        <taxon>Spermatophyta</taxon>
        <taxon>Magnoliopsida</taxon>
        <taxon>eudicotyledons</taxon>
        <taxon>Gunneridae</taxon>
        <taxon>Pentapetalae</taxon>
        <taxon>rosids</taxon>
        <taxon>fabids</taxon>
        <taxon>Fabales</taxon>
        <taxon>Fabaceae</taxon>
        <taxon>Papilionoideae</taxon>
        <taxon>50 kb inversion clade</taxon>
        <taxon>NPAAA clade</taxon>
        <taxon>indigoferoid/millettioid clade</taxon>
        <taxon>Phaseoleae</taxon>
        <taxon>Vigna</taxon>
    </lineage>
</organism>
<evidence type="ECO:0000313" key="3">
    <source>
        <dbReference type="Proteomes" id="UP000743370"/>
    </source>
</evidence>
<dbReference type="PROSITE" id="PS51297">
    <property type="entry name" value="K_BOX"/>
    <property type="match status" value="1"/>
</dbReference>
<accession>A0A8T0KWJ1</accession>
<dbReference type="GO" id="GO:0003700">
    <property type="term" value="F:DNA-binding transcription factor activity"/>
    <property type="evidence" value="ECO:0007669"/>
    <property type="project" value="InterPro"/>
</dbReference>
<dbReference type="Proteomes" id="UP000743370">
    <property type="component" value="Unassembled WGS sequence"/>
</dbReference>